<dbReference type="InterPro" id="IPR013078">
    <property type="entry name" value="His_Pase_superF_clade-1"/>
</dbReference>
<name>A0ABZ1TWI6_9ACTN</name>
<dbReference type="EMBL" id="CP108110">
    <property type="protein sequence ID" value="WUQ82306.1"/>
    <property type="molecule type" value="Genomic_DNA"/>
</dbReference>
<reference evidence="1" key="1">
    <citation type="submission" date="2022-10" db="EMBL/GenBank/DDBJ databases">
        <title>The complete genomes of actinobacterial strains from the NBC collection.</title>
        <authorList>
            <person name="Joergensen T.S."/>
            <person name="Alvarez Arevalo M."/>
            <person name="Sterndorff E.B."/>
            <person name="Faurdal D."/>
            <person name="Vuksanovic O."/>
            <person name="Mourched A.-S."/>
            <person name="Charusanti P."/>
            <person name="Shaw S."/>
            <person name="Blin K."/>
            <person name="Weber T."/>
        </authorList>
    </citation>
    <scope>NUCLEOTIDE SEQUENCE</scope>
    <source>
        <strain evidence="1">NBC_00222</strain>
    </source>
</reference>
<dbReference type="RefSeq" id="WP_328953374.1">
    <property type="nucleotide sequence ID" value="NZ_CP108110.1"/>
</dbReference>
<proteinExistence type="predicted"/>
<organism evidence="1 2">
    <name type="scientific">Kitasatospora purpeofusca</name>
    <dbReference type="NCBI Taxonomy" id="67352"/>
    <lineage>
        <taxon>Bacteria</taxon>
        <taxon>Bacillati</taxon>
        <taxon>Actinomycetota</taxon>
        <taxon>Actinomycetes</taxon>
        <taxon>Kitasatosporales</taxon>
        <taxon>Streptomycetaceae</taxon>
        <taxon>Kitasatospora</taxon>
    </lineage>
</organism>
<dbReference type="Pfam" id="PF00300">
    <property type="entry name" value="His_Phos_1"/>
    <property type="match status" value="1"/>
</dbReference>
<dbReference type="InterPro" id="IPR029033">
    <property type="entry name" value="His_PPase_superfam"/>
</dbReference>
<keyword evidence="2" id="KW-1185">Reference proteome</keyword>
<gene>
    <name evidence="1" type="ORF">OHA16_04535</name>
</gene>
<dbReference type="SUPFAM" id="SSF53254">
    <property type="entry name" value="Phosphoglycerate mutase-like"/>
    <property type="match status" value="1"/>
</dbReference>
<dbReference type="Proteomes" id="UP001432222">
    <property type="component" value="Chromosome"/>
</dbReference>
<protein>
    <submittedName>
        <fullName evidence="1">Histidine phosphatase family protein</fullName>
    </submittedName>
</protein>
<accession>A0ABZ1TWI6</accession>
<evidence type="ECO:0000313" key="1">
    <source>
        <dbReference type="EMBL" id="WUQ82306.1"/>
    </source>
</evidence>
<dbReference type="Gene3D" id="3.40.50.1240">
    <property type="entry name" value="Phosphoglycerate mutase-like"/>
    <property type="match status" value="1"/>
</dbReference>
<sequence>MTVRVIFVSPAIGPELRQARFADEASAYGGDAADGVAADDGDALDGDALDGAGVRAARALRPDLPAASHRFVSPSARCRRTAEELGLADAVAEPALRGCATGRWRGRTLDEVAAEEPEALMAWLADPAAAPHGGESVRQLCARVAGWLDGTAVGLTGRVLVVAEPDAVRAAAVHALGVPDLAFRRLDVPPLAVVELTGRAGRWNLRLG</sequence>
<evidence type="ECO:0000313" key="2">
    <source>
        <dbReference type="Proteomes" id="UP001432222"/>
    </source>
</evidence>